<dbReference type="GO" id="GO:0005576">
    <property type="term" value="C:extracellular region"/>
    <property type="evidence" value="ECO:0007669"/>
    <property type="project" value="UniProtKB-SubCell"/>
</dbReference>
<keyword evidence="4" id="KW-0175">Coiled coil</keyword>
<dbReference type="PROSITE" id="PS50871">
    <property type="entry name" value="C1Q"/>
    <property type="match status" value="1"/>
</dbReference>
<feature type="domain" description="C1q" evidence="5">
    <location>
        <begin position="137"/>
        <end position="276"/>
    </location>
</feature>
<dbReference type="AlphaFoldDB" id="A0AAW0N1V5"/>
<comment type="subcellular location">
    <subcellularLocation>
        <location evidence="1">Secreted</location>
    </subcellularLocation>
</comment>
<accession>A0AAW0N1V5</accession>
<evidence type="ECO:0000256" key="2">
    <source>
        <dbReference type="ARBA" id="ARBA00022525"/>
    </source>
</evidence>
<name>A0AAW0N1V5_9GOBI</name>
<protein>
    <recommendedName>
        <fullName evidence="5">C1q domain-containing protein</fullName>
    </recommendedName>
</protein>
<dbReference type="InterPro" id="IPR050822">
    <property type="entry name" value="Cerebellin_Synaptic_Org"/>
</dbReference>
<dbReference type="PANTHER" id="PTHR22923:SF102">
    <property type="entry name" value="CEREBELLIN 13-RELATED"/>
    <property type="match status" value="1"/>
</dbReference>
<dbReference type="InterPro" id="IPR001073">
    <property type="entry name" value="C1q_dom"/>
</dbReference>
<dbReference type="PRINTS" id="PR00007">
    <property type="entry name" value="COMPLEMNTC1Q"/>
</dbReference>
<organism evidence="6 7">
    <name type="scientific">Mugilogobius chulae</name>
    <name type="common">yellowstripe goby</name>
    <dbReference type="NCBI Taxonomy" id="88201"/>
    <lineage>
        <taxon>Eukaryota</taxon>
        <taxon>Metazoa</taxon>
        <taxon>Chordata</taxon>
        <taxon>Craniata</taxon>
        <taxon>Vertebrata</taxon>
        <taxon>Euteleostomi</taxon>
        <taxon>Actinopterygii</taxon>
        <taxon>Neopterygii</taxon>
        <taxon>Teleostei</taxon>
        <taxon>Neoteleostei</taxon>
        <taxon>Acanthomorphata</taxon>
        <taxon>Gobiaria</taxon>
        <taxon>Gobiiformes</taxon>
        <taxon>Gobioidei</taxon>
        <taxon>Gobiidae</taxon>
        <taxon>Gobionellinae</taxon>
        <taxon>Mugilogobius</taxon>
    </lineage>
</organism>
<dbReference type="Gene3D" id="2.60.120.40">
    <property type="match status" value="1"/>
</dbReference>
<reference evidence="7" key="1">
    <citation type="submission" date="2024-04" db="EMBL/GenBank/DDBJ databases">
        <title>Salinicola lusitanus LLJ914,a marine bacterium isolated from the Okinawa Trough.</title>
        <authorList>
            <person name="Li J."/>
        </authorList>
    </citation>
    <scope>NUCLEOTIDE SEQUENCE [LARGE SCALE GENOMIC DNA]</scope>
</reference>
<dbReference type="Proteomes" id="UP001460270">
    <property type="component" value="Unassembled WGS sequence"/>
</dbReference>
<dbReference type="InterPro" id="IPR008983">
    <property type="entry name" value="Tumour_necrosis_fac-like_dom"/>
</dbReference>
<gene>
    <name evidence="6" type="ORF">WMY93_026986</name>
</gene>
<keyword evidence="7" id="KW-1185">Reference proteome</keyword>
<dbReference type="SUPFAM" id="SSF49842">
    <property type="entry name" value="TNF-like"/>
    <property type="match status" value="1"/>
</dbReference>
<feature type="coiled-coil region" evidence="4">
    <location>
        <begin position="88"/>
        <end position="129"/>
    </location>
</feature>
<evidence type="ECO:0000256" key="4">
    <source>
        <dbReference type="SAM" id="Coils"/>
    </source>
</evidence>
<dbReference type="SMART" id="SM00110">
    <property type="entry name" value="C1Q"/>
    <property type="match status" value="1"/>
</dbReference>
<keyword evidence="3" id="KW-0732">Signal</keyword>
<keyword evidence="2" id="KW-0964">Secreted</keyword>
<evidence type="ECO:0000256" key="1">
    <source>
        <dbReference type="ARBA" id="ARBA00004613"/>
    </source>
</evidence>
<dbReference type="Pfam" id="PF00386">
    <property type="entry name" value="C1q"/>
    <property type="match status" value="1"/>
</dbReference>
<evidence type="ECO:0000313" key="6">
    <source>
        <dbReference type="EMBL" id="KAK7883863.1"/>
    </source>
</evidence>
<dbReference type="PANTHER" id="PTHR22923">
    <property type="entry name" value="CEREBELLIN-RELATED"/>
    <property type="match status" value="1"/>
</dbReference>
<evidence type="ECO:0000313" key="7">
    <source>
        <dbReference type="Proteomes" id="UP001460270"/>
    </source>
</evidence>
<proteinExistence type="predicted"/>
<evidence type="ECO:0000259" key="5">
    <source>
        <dbReference type="PROSITE" id="PS50871"/>
    </source>
</evidence>
<dbReference type="EMBL" id="JBBPFD010000020">
    <property type="protein sequence ID" value="KAK7883863.1"/>
    <property type="molecule type" value="Genomic_DNA"/>
</dbReference>
<sequence>MASMHDRIWTKKDGGVFTLKNDTPTTSLFDTIKVRAQQVSVRLKTHFSLKMENSLVFVLLLLCSFSSACKDRNKDERSPCLSDIHAALRDMTATLTEYKIKIEQLQSRNEAHESEMKNLKAQTNETKTDVAVLWRDRTIGHVAFSTSLEASGSGRTFGPFSSHTTLIYKHVFLNNGNAYNPNTGIFKAPVKGAYHFELYVAAHGQARATGALLMKNSEIVVMAFEGQGNGFSTAANGATLLLEANDTVYVKLWNGYVIFDNLNHHSTFSGHLLFPM</sequence>
<comment type="caution">
    <text evidence="6">The sequence shown here is derived from an EMBL/GenBank/DDBJ whole genome shotgun (WGS) entry which is preliminary data.</text>
</comment>
<evidence type="ECO:0000256" key="3">
    <source>
        <dbReference type="ARBA" id="ARBA00022729"/>
    </source>
</evidence>